<dbReference type="InterPro" id="IPR046985">
    <property type="entry name" value="IP5"/>
</dbReference>
<name>A0AAF0J772_9BASI</name>
<feature type="domain" description="Inositol polyphosphate-related phosphatase" evidence="2">
    <location>
        <begin position="3"/>
        <end position="415"/>
    </location>
</feature>
<evidence type="ECO:0000256" key="1">
    <source>
        <dbReference type="SAM" id="MobiDB-lite"/>
    </source>
</evidence>
<reference evidence="3" key="1">
    <citation type="submission" date="2023-03" db="EMBL/GenBank/DDBJ databases">
        <title>Mating type loci evolution in Malassezia.</title>
        <authorList>
            <person name="Coelho M.A."/>
        </authorList>
    </citation>
    <scope>NUCLEOTIDE SEQUENCE</scope>
    <source>
        <strain evidence="3">CBS 11721</strain>
    </source>
</reference>
<dbReference type="SUPFAM" id="SSF56219">
    <property type="entry name" value="DNase I-like"/>
    <property type="match status" value="1"/>
</dbReference>
<dbReference type="Gene3D" id="3.60.10.10">
    <property type="entry name" value="Endonuclease/exonuclease/phosphatase"/>
    <property type="match status" value="1"/>
</dbReference>
<evidence type="ECO:0000313" key="3">
    <source>
        <dbReference type="EMBL" id="WFD36312.1"/>
    </source>
</evidence>
<dbReference type="InterPro" id="IPR036691">
    <property type="entry name" value="Endo/exonu/phosph_ase_sf"/>
</dbReference>
<feature type="region of interest" description="Disordered" evidence="1">
    <location>
        <begin position="38"/>
        <end position="58"/>
    </location>
</feature>
<dbReference type="EMBL" id="CP119880">
    <property type="protein sequence ID" value="WFD36312.1"/>
    <property type="molecule type" value="Genomic_DNA"/>
</dbReference>
<dbReference type="InterPro" id="IPR000300">
    <property type="entry name" value="IPPc"/>
</dbReference>
<proteinExistence type="predicted"/>
<dbReference type="GO" id="GO:0004439">
    <property type="term" value="F:phosphatidylinositol-4,5-bisphosphate 5-phosphatase activity"/>
    <property type="evidence" value="ECO:0007669"/>
    <property type="project" value="TreeGrafter"/>
</dbReference>
<sequence length="497" mass="54547">MAHGLRVQVASYNINQQVGKRLLPELHEWLIPTVTQDPRSGYATAGSKPKGDNGPREAPDIYAVAFQEFAPLPKSLAGITDSYVYTIDRELRRTIRMHQPTVRKDNLYDPLETGGGPENYSLLAAAHHAGLVLYVYSRDNAPQRGGQSATARVREVRTSTVGTGIGGIMGNKGAVGVRVVLEAGGREEVLTFVGAHLAAHDHMVKRRNEDWKNIVTRLVFAPYSTQPLPVVQDRIDPTKPNSIPNEPPKRPPPRPTANVEYSMYDTNHLFVCGDLNYRIGTKGEGIGGAAPLSKDQVRAMIANGSPEEWATLAKHDQLSVQAAIRPARVFQQLTVTDPGMLTPPTYKYKTGSAAASTSVFDIASQLSAKRIPGWTDRILWSTSARLELYRSIMQYTISDHKPITAILRLEGTSPILSPPWPIDPRWQTLQYAGYTADRIVGYVWSTLLLLGSGSLVLAAVELALLVALASWWLVTPNPEATVRAILFALKQKLRVSL</sequence>
<dbReference type="PANTHER" id="PTHR11200">
    <property type="entry name" value="INOSITOL 5-PHOSPHATASE"/>
    <property type="match status" value="1"/>
</dbReference>
<evidence type="ECO:0000313" key="4">
    <source>
        <dbReference type="Proteomes" id="UP001219933"/>
    </source>
</evidence>
<feature type="compositionally biased region" description="Basic and acidic residues" evidence="1">
    <location>
        <begin position="49"/>
        <end position="58"/>
    </location>
</feature>
<dbReference type="Proteomes" id="UP001219933">
    <property type="component" value="Chromosome 4"/>
</dbReference>
<protein>
    <recommendedName>
        <fullName evidence="2">Inositol polyphosphate-related phosphatase domain-containing protein</fullName>
    </recommendedName>
</protein>
<keyword evidence="4" id="KW-1185">Reference proteome</keyword>
<organism evidence="3 4">
    <name type="scientific">Malassezia cuniculi</name>
    <dbReference type="NCBI Taxonomy" id="948313"/>
    <lineage>
        <taxon>Eukaryota</taxon>
        <taxon>Fungi</taxon>
        <taxon>Dikarya</taxon>
        <taxon>Basidiomycota</taxon>
        <taxon>Ustilaginomycotina</taxon>
        <taxon>Malasseziomycetes</taxon>
        <taxon>Malasseziales</taxon>
        <taxon>Malasseziaceae</taxon>
        <taxon>Malassezia</taxon>
    </lineage>
</organism>
<accession>A0AAF0J772</accession>
<dbReference type="AlphaFoldDB" id="A0AAF0J772"/>
<evidence type="ECO:0000259" key="2">
    <source>
        <dbReference type="SMART" id="SM00128"/>
    </source>
</evidence>
<feature type="region of interest" description="Disordered" evidence="1">
    <location>
        <begin position="230"/>
        <end position="258"/>
    </location>
</feature>
<dbReference type="GO" id="GO:0046856">
    <property type="term" value="P:phosphatidylinositol dephosphorylation"/>
    <property type="evidence" value="ECO:0007669"/>
    <property type="project" value="InterPro"/>
</dbReference>
<dbReference type="SMART" id="SM00128">
    <property type="entry name" value="IPPc"/>
    <property type="match status" value="1"/>
</dbReference>
<dbReference type="Pfam" id="PF22669">
    <property type="entry name" value="Exo_endo_phos2"/>
    <property type="match status" value="1"/>
</dbReference>
<gene>
    <name evidence="3" type="ORF">MCUN1_003191</name>
</gene>
<dbReference type="PANTHER" id="PTHR11200:SF286">
    <property type="entry name" value="5-PHOSPHATASE, PUTATIVE (AFU_ORTHOLOGUE AFUA_5G07600)-RELATED"/>
    <property type="match status" value="1"/>
</dbReference>